<comment type="caution">
    <text evidence="1">The sequence shown here is derived from an EMBL/GenBank/DDBJ whole genome shotgun (WGS) entry which is preliminary data.</text>
</comment>
<dbReference type="EMBL" id="BGZK01000010">
    <property type="protein sequence ID" value="GBP03366.1"/>
    <property type="molecule type" value="Genomic_DNA"/>
</dbReference>
<dbReference type="Proteomes" id="UP000299102">
    <property type="component" value="Unassembled WGS sequence"/>
</dbReference>
<evidence type="ECO:0000313" key="1">
    <source>
        <dbReference type="EMBL" id="GBP03366.1"/>
    </source>
</evidence>
<keyword evidence="2" id="KW-1185">Reference proteome</keyword>
<organism evidence="1 2">
    <name type="scientific">Eumeta variegata</name>
    <name type="common">Bagworm moth</name>
    <name type="synonym">Eumeta japonica</name>
    <dbReference type="NCBI Taxonomy" id="151549"/>
    <lineage>
        <taxon>Eukaryota</taxon>
        <taxon>Metazoa</taxon>
        <taxon>Ecdysozoa</taxon>
        <taxon>Arthropoda</taxon>
        <taxon>Hexapoda</taxon>
        <taxon>Insecta</taxon>
        <taxon>Pterygota</taxon>
        <taxon>Neoptera</taxon>
        <taxon>Endopterygota</taxon>
        <taxon>Lepidoptera</taxon>
        <taxon>Glossata</taxon>
        <taxon>Ditrysia</taxon>
        <taxon>Tineoidea</taxon>
        <taxon>Psychidae</taxon>
        <taxon>Oiketicinae</taxon>
        <taxon>Eumeta</taxon>
    </lineage>
</organism>
<name>A0A4C1SN77_EUMVA</name>
<gene>
    <name evidence="1" type="ORF">EVAR_101757_1</name>
</gene>
<proteinExistence type="predicted"/>
<reference evidence="1 2" key="1">
    <citation type="journal article" date="2019" name="Commun. Biol.">
        <title>The bagworm genome reveals a unique fibroin gene that provides high tensile strength.</title>
        <authorList>
            <person name="Kono N."/>
            <person name="Nakamura H."/>
            <person name="Ohtoshi R."/>
            <person name="Tomita M."/>
            <person name="Numata K."/>
            <person name="Arakawa K."/>
        </authorList>
    </citation>
    <scope>NUCLEOTIDE SEQUENCE [LARGE SCALE GENOMIC DNA]</scope>
</reference>
<sequence length="93" mass="10057">MSNRALAPCFVKPSAPTWPPTVITAASGQRPATALHGVRVRKTSDVCWTGLAVVGAGADRIPSLIPAMSNAGETVKHNPYRRKALYVYNYKNY</sequence>
<dbReference type="AlphaFoldDB" id="A0A4C1SN77"/>
<evidence type="ECO:0000313" key="2">
    <source>
        <dbReference type="Proteomes" id="UP000299102"/>
    </source>
</evidence>
<accession>A0A4C1SN77</accession>
<protein>
    <submittedName>
        <fullName evidence="1">Uncharacterized protein</fullName>
    </submittedName>
</protein>